<dbReference type="CDD" id="cd16098">
    <property type="entry name" value="FliS"/>
    <property type="match status" value="1"/>
</dbReference>
<accession>A0A4R1MPX9</accession>
<gene>
    <name evidence="7" type="ORF">EDC19_1587</name>
</gene>
<dbReference type="PANTHER" id="PTHR34773:SF1">
    <property type="entry name" value="FLAGELLAR SECRETION CHAPERONE FLIS"/>
    <property type="match status" value="1"/>
</dbReference>
<keyword evidence="5" id="KW-0143">Chaperone</keyword>
<evidence type="ECO:0000256" key="6">
    <source>
        <dbReference type="PIRNR" id="PIRNR039090"/>
    </source>
</evidence>
<evidence type="ECO:0000256" key="5">
    <source>
        <dbReference type="ARBA" id="ARBA00023186"/>
    </source>
</evidence>
<protein>
    <recommendedName>
        <fullName evidence="6">Flagellar secretion chaperone FliS</fullName>
    </recommendedName>
</protein>
<dbReference type="EMBL" id="SMGQ01000012">
    <property type="protein sequence ID" value="TCK93394.1"/>
    <property type="molecule type" value="Genomic_DNA"/>
</dbReference>
<dbReference type="AlphaFoldDB" id="A0A4R1MPX9"/>
<evidence type="ECO:0000313" key="7">
    <source>
        <dbReference type="EMBL" id="TCK93394.1"/>
    </source>
</evidence>
<sequence>MIQNGANAYKNNAVLTASPQELSLMLYNGAIKFANQGLKELDNKNYAAVNKNLGRVQDIISEFRMSLNKDVGLSNELDKLYDYMNYRVVEANIKKDKAMIEEVIGMLRELRDTWKEAMNIAKKGNQASSE</sequence>
<dbReference type="Proteomes" id="UP000294545">
    <property type="component" value="Unassembled WGS sequence"/>
</dbReference>
<dbReference type="InterPro" id="IPR036584">
    <property type="entry name" value="FliS_sf"/>
</dbReference>
<dbReference type="PIRSF" id="PIRSF039090">
    <property type="entry name" value="Flis"/>
    <property type="match status" value="1"/>
</dbReference>
<dbReference type="SUPFAM" id="SSF101116">
    <property type="entry name" value="Flagellar export chaperone FliS"/>
    <property type="match status" value="1"/>
</dbReference>
<evidence type="ECO:0000256" key="1">
    <source>
        <dbReference type="ARBA" id="ARBA00004514"/>
    </source>
</evidence>
<dbReference type="PANTHER" id="PTHR34773">
    <property type="entry name" value="FLAGELLAR SECRETION CHAPERONE FLIS"/>
    <property type="match status" value="1"/>
</dbReference>
<keyword evidence="4 6" id="KW-1005">Bacterial flagellum biogenesis</keyword>
<keyword evidence="7" id="KW-0969">Cilium</keyword>
<evidence type="ECO:0000313" key="8">
    <source>
        <dbReference type="Proteomes" id="UP000294545"/>
    </source>
</evidence>
<dbReference type="RefSeq" id="WP_243117007.1">
    <property type="nucleotide sequence ID" value="NZ_SMGQ01000012.1"/>
</dbReference>
<keyword evidence="7" id="KW-0966">Cell projection</keyword>
<evidence type="ECO:0000256" key="4">
    <source>
        <dbReference type="ARBA" id="ARBA00022795"/>
    </source>
</evidence>
<reference evidence="7 8" key="1">
    <citation type="submission" date="2019-03" db="EMBL/GenBank/DDBJ databases">
        <title>Genomic Encyclopedia of Type Strains, Phase IV (KMG-IV): sequencing the most valuable type-strain genomes for metagenomic binning, comparative biology and taxonomic classification.</title>
        <authorList>
            <person name="Goeker M."/>
        </authorList>
    </citation>
    <scope>NUCLEOTIDE SEQUENCE [LARGE SCALE GENOMIC DNA]</scope>
    <source>
        <strain evidence="7 8">DSM 24176</strain>
    </source>
</reference>
<evidence type="ECO:0000256" key="2">
    <source>
        <dbReference type="ARBA" id="ARBA00008787"/>
    </source>
</evidence>
<keyword evidence="7" id="KW-0282">Flagellum</keyword>
<organism evidence="7 8">
    <name type="scientific">Natranaerovirga hydrolytica</name>
    <dbReference type="NCBI Taxonomy" id="680378"/>
    <lineage>
        <taxon>Bacteria</taxon>
        <taxon>Bacillati</taxon>
        <taxon>Bacillota</taxon>
        <taxon>Clostridia</taxon>
        <taxon>Lachnospirales</taxon>
        <taxon>Natranaerovirgaceae</taxon>
        <taxon>Natranaerovirga</taxon>
    </lineage>
</organism>
<dbReference type="InterPro" id="IPR003713">
    <property type="entry name" value="FliS"/>
</dbReference>
<proteinExistence type="inferred from homology"/>
<dbReference type="Pfam" id="PF02561">
    <property type="entry name" value="FliS"/>
    <property type="match status" value="1"/>
</dbReference>
<dbReference type="GO" id="GO:0044780">
    <property type="term" value="P:bacterial-type flagellum assembly"/>
    <property type="evidence" value="ECO:0007669"/>
    <property type="project" value="InterPro"/>
</dbReference>
<name>A0A4R1MPX9_9FIRM</name>
<evidence type="ECO:0000256" key="3">
    <source>
        <dbReference type="ARBA" id="ARBA00022490"/>
    </source>
</evidence>
<comment type="similarity">
    <text evidence="2 6">Belongs to the FliS family.</text>
</comment>
<comment type="subcellular location">
    <subcellularLocation>
        <location evidence="1 6">Cytoplasm</location>
        <location evidence="1 6">Cytosol</location>
    </subcellularLocation>
</comment>
<keyword evidence="3 6" id="KW-0963">Cytoplasm</keyword>
<dbReference type="NCBIfam" id="TIGR00208">
    <property type="entry name" value="fliS"/>
    <property type="match status" value="1"/>
</dbReference>
<dbReference type="Gene3D" id="1.20.120.340">
    <property type="entry name" value="Flagellar protein FliS"/>
    <property type="match status" value="1"/>
</dbReference>
<dbReference type="GO" id="GO:0005829">
    <property type="term" value="C:cytosol"/>
    <property type="evidence" value="ECO:0007669"/>
    <property type="project" value="UniProtKB-SubCell"/>
</dbReference>
<comment type="caution">
    <text evidence="7">The sequence shown here is derived from an EMBL/GenBank/DDBJ whole genome shotgun (WGS) entry which is preliminary data.</text>
</comment>
<keyword evidence="8" id="KW-1185">Reference proteome</keyword>
<dbReference type="GO" id="GO:0071973">
    <property type="term" value="P:bacterial-type flagellum-dependent cell motility"/>
    <property type="evidence" value="ECO:0007669"/>
    <property type="project" value="TreeGrafter"/>
</dbReference>